<dbReference type="GO" id="GO:0005886">
    <property type="term" value="C:plasma membrane"/>
    <property type="evidence" value="ECO:0007669"/>
    <property type="project" value="TreeGrafter"/>
</dbReference>
<feature type="domain" description="Immunoglobulin V-set" evidence="4">
    <location>
        <begin position="75"/>
        <end position="138"/>
    </location>
</feature>
<dbReference type="PANTHER" id="PTHR23268">
    <property type="entry name" value="T-CELL RECEPTOR BETA CHAIN"/>
    <property type="match status" value="1"/>
</dbReference>
<organism evidence="5 6">
    <name type="scientific">Tachysurus vachellii</name>
    <name type="common">Darkbarbel catfish</name>
    <name type="synonym">Pelteobagrus vachellii</name>
    <dbReference type="NCBI Taxonomy" id="175792"/>
    <lineage>
        <taxon>Eukaryota</taxon>
        <taxon>Metazoa</taxon>
        <taxon>Chordata</taxon>
        <taxon>Craniata</taxon>
        <taxon>Vertebrata</taxon>
        <taxon>Euteleostomi</taxon>
        <taxon>Actinopterygii</taxon>
        <taxon>Neopterygii</taxon>
        <taxon>Teleostei</taxon>
        <taxon>Ostariophysi</taxon>
        <taxon>Siluriformes</taxon>
        <taxon>Bagridae</taxon>
        <taxon>Tachysurus</taxon>
    </lineage>
</organism>
<dbReference type="CDD" id="cd00099">
    <property type="entry name" value="IgV"/>
    <property type="match status" value="1"/>
</dbReference>
<dbReference type="Proteomes" id="UP001187315">
    <property type="component" value="Unassembled WGS sequence"/>
</dbReference>
<evidence type="ECO:0000259" key="4">
    <source>
        <dbReference type="Pfam" id="PF07686"/>
    </source>
</evidence>
<evidence type="ECO:0000256" key="2">
    <source>
        <dbReference type="ARBA" id="ARBA00022859"/>
    </source>
</evidence>
<dbReference type="AlphaFoldDB" id="A0AA88SLS1"/>
<sequence>MFKVFLKLTSLVLFVTGSSNGKTVQQTPRGLIRSKGELAEIKCSHDIQGHDRILWYKQTHNKEFSFMGYLIGTSYNSMYWFRKRPSESMELIVHYYVNMGTPEDKFKQKVLVMKKGNSLDITVKELESTDSAVYFCAKQEAQHDKLIFNLNKNFEQSPAYLLKNHAETAQFYCSYAVKNFEQILWLVFCGQWCAPVYF</sequence>
<protein>
    <recommendedName>
        <fullName evidence="4">Immunoglobulin V-set domain-containing protein</fullName>
    </recommendedName>
</protein>
<dbReference type="GO" id="GO:0007166">
    <property type="term" value="P:cell surface receptor signaling pathway"/>
    <property type="evidence" value="ECO:0007669"/>
    <property type="project" value="TreeGrafter"/>
</dbReference>
<accession>A0AA88SLS1</accession>
<dbReference type="InterPro" id="IPR036179">
    <property type="entry name" value="Ig-like_dom_sf"/>
</dbReference>
<evidence type="ECO:0000313" key="5">
    <source>
        <dbReference type="EMBL" id="KAK2843660.1"/>
    </source>
</evidence>
<feature type="signal peptide" evidence="3">
    <location>
        <begin position="1"/>
        <end position="21"/>
    </location>
</feature>
<dbReference type="InterPro" id="IPR013106">
    <property type="entry name" value="Ig_V-set"/>
</dbReference>
<comment type="caution">
    <text evidence="5">The sequence shown here is derived from an EMBL/GenBank/DDBJ whole genome shotgun (WGS) entry which is preliminary data.</text>
</comment>
<reference evidence="5" key="1">
    <citation type="submission" date="2023-08" db="EMBL/GenBank/DDBJ databases">
        <title>Pelteobagrus vachellii genome.</title>
        <authorList>
            <person name="Liu H."/>
        </authorList>
    </citation>
    <scope>NUCLEOTIDE SEQUENCE</scope>
    <source>
        <strain evidence="5">PRFRI_2022a</strain>
        <tissue evidence="5">Muscle</tissue>
    </source>
</reference>
<feature type="chain" id="PRO_5041662370" description="Immunoglobulin V-set domain-containing protein" evidence="3">
    <location>
        <begin position="22"/>
        <end position="198"/>
    </location>
</feature>
<keyword evidence="6" id="KW-1185">Reference proteome</keyword>
<dbReference type="EMBL" id="JAVHJS010000011">
    <property type="protein sequence ID" value="KAK2843660.1"/>
    <property type="molecule type" value="Genomic_DNA"/>
</dbReference>
<evidence type="ECO:0000313" key="6">
    <source>
        <dbReference type="Proteomes" id="UP001187315"/>
    </source>
</evidence>
<name>A0AA88SLS1_TACVA</name>
<dbReference type="SUPFAM" id="SSF48726">
    <property type="entry name" value="Immunoglobulin"/>
    <property type="match status" value="2"/>
</dbReference>
<evidence type="ECO:0000256" key="3">
    <source>
        <dbReference type="SAM" id="SignalP"/>
    </source>
</evidence>
<keyword evidence="2" id="KW-0391">Immunity</keyword>
<dbReference type="Pfam" id="PF07686">
    <property type="entry name" value="V-set"/>
    <property type="match status" value="1"/>
</dbReference>
<proteinExistence type="predicted"/>
<keyword evidence="1 3" id="KW-0732">Signal</keyword>
<dbReference type="InterPro" id="IPR050413">
    <property type="entry name" value="TCR_beta_variable"/>
</dbReference>
<dbReference type="InterPro" id="IPR013783">
    <property type="entry name" value="Ig-like_fold"/>
</dbReference>
<dbReference type="Gene3D" id="2.60.40.10">
    <property type="entry name" value="Immunoglobulins"/>
    <property type="match status" value="2"/>
</dbReference>
<evidence type="ECO:0000256" key="1">
    <source>
        <dbReference type="ARBA" id="ARBA00022729"/>
    </source>
</evidence>
<dbReference type="GO" id="GO:0002376">
    <property type="term" value="P:immune system process"/>
    <property type="evidence" value="ECO:0007669"/>
    <property type="project" value="UniProtKB-KW"/>
</dbReference>
<gene>
    <name evidence="5" type="ORF">Q7C36_011875</name>
</gene>
<dbReference type="PANTHER" id="PTHR23268:SF102">
    <property type="entry name" value="IMMUNOGLOBULIN V-SET DOMAIN-CONTAINING PROTEIN"/>
    <property type="match status" value="1"/>
</dbReference>